<dbReference type="CDD" id="cd13831">
    <property type="entry name" value="HU"/>
    <property type="match status" value="1"/>
</dbReference>
<evidence type="ECO:0000313" key="7">
    <source>
        <dbReference type="Proteomes" id="UP000315534"/>
    </source>
</evidence>
<dbReference type="EMBL" id="SOJN01000142">
    <property type="protein sequence ID" value="TET44005.1"/>
    <property type="molecule type" value="Genomic_DNA"/>
</dbReference>
<evidence type="ECO:0000313" key="6">
    <source>
        <dbReference type="Proteomes" id="UP000315525"/>
    </source>
</evidence>
<dbReference type="Proteomes" id="UP000315534">
    <property type="component" value="Unassembled WGS sequence"/>
</dbReference>
<dbReference type="InterPro" id="IPR000119">
    <property type="entry name" value="Hist_DNA-bd"/>
</dbReference>
<dbReference type="PROSITE" id="PS00045">
    <property type="entry name" value="HISTONE_LIKE"/>
    <property type="match status" value="1"/>
</dbReference>
<dbReference type="PANTHER" id="PTHR33175">
    <property type="entry name" value="DNA-BINDING PROTEIN HU"/>
    <property type="match status" value="1"/>
</dbReference>
<comment type="similarity">
    <text evidence="3">Belongs to the bacterial histone-like protein family.</text>
</comment>
<dbReference type="Proteomes" id="UP000315525">
    <property type="component" value="Unassembled WGS sequence"/>
</dbReference>
<evidence type="ECO:0000256" key="3">
    <source>
        <dbReference type="RuleBase" id="RU003939"/>
    </source>
</evidence>
<dbReference type="InterPro" id="IPR020816">
    <property type="entry name" value="Histone-like_DNA-bd_CS"/>
</dbReference>
<evidence type="ECO:0000313" key="4">
    <source>
        <dbReference type="EMBL" id="TET44005.1"/>
    </source>
</evidence>
<dbReference type="PANTHER" id="PTHR33175:SF3">
    <property type="entry name" value="DNA-BINDING PROTEIN HU-BETA"/>
    <property type="match status" value="1"/>
</dbReference>
<reference evidence="6 7" key="1">
    <citation type="submission" date="2019-03" db="EMBL/GenBank/DDBJ databases">
        <title>Metabolic potential of uncultured bacteria and archaea associated with petroleum seepage in deep-sea sediments.</title>
        <authorList>
            <person name="Dong X."/>
            <person name="Hubert C."/>
        </authorList>
    </citation>
    <scope>NUCLEOTIDE SEQUENCE [LARGE SCALE GENOMIC DNA]</scope>
    <source>
        <strain evidence="5">E29_bin36</strain>
        <strain evidence="4">E44_bin18</strain>
    </source>
</reference>
<dbReference type="GO" id="GO:0005829">
    <property type="term" value="C:cytosol"/>
    <property type="evidence" value="ECO:0007669"/>
    <property type="project" value="TreeGrafter"/>
</dbReference>
<dbReference type="AlphaFoldDB" id="A0A523XHE9"/>
<dbReference type="Pfam" id="PF00216">
    <property type="entry name" value="Bac_DNA_binding"/>
    <property type="match status" value="1"/>
</dbReference>
<evidence type="ECO:0000256" key="2">
    <source>
        <dbReference type="ARBA" id="ARBA00023125"/>
    </source>
</evidence>
<dbReference type="EMBL" id="SOIP01000469">
    <property type="protein sequence ID" value="TET78708.1"/>
    <property type="molecule type" value="Genomic_DNA"/>
</dbReference>
<dbReference type="Gene3D" id="4.10.520.10">
    <property type="entry name" value="IHF-like DNA-binding proteins"/>
    <property type="match status" value="1"/>
</dbReference>
<organism evidence="5 7">
    <name type="scientific">candidate division TA06 bacterium</name>
    <dbReference type="NCBI Taxonomy" id="2250710"/>
    <lineage>
        <taxon>Bacteria</taxon>
        <taxon>Bacteria division TA06</taxon>
    </lineage>
</organism>
<dbReference type="PRINTS" id="PR01727">
    <property type="entry name" value="DNABINDINGHU"/>
</dbReference>
<dbReference type="SUPFAM" id="SSF47729">
    <property type="entry name" value="IHF-like DNA-binding proteins"/>
    <property type="match status" value="1"/>
</dbReference>
<dbReference type="GO" id="GO:0030261">
    <property type="term" value="P:chromosome condensation"/>
    <property type="evidence" value="ECO:0007669"/>
    <property type="project" value="UniProtKB-KW"/>
</dbReference>
<evidence type="ECO:0000256" key="1">
    <source>
        <dbReference type="ARBA" id="ARBA00023067"/>
    </source>
</evidence>
<evidence type="ECO:0000313" key="5">
    <source>
        <dbReference type="EMBL" id="TET78708.1"/>
    </source>
</evidence>
<dbReference type="GO" id="GO:0003677">
    <property type="term" value="F:DNA binding"/>
    <property type="evidence" value="ECO:0007669"/>
    <property type="project" value="UniProtKB-KW"/>
</dbReference>
<protein>
    <submittedName>
        <fullName evidence="5">HU family DNA-binding protein</fullName>
    </submittedName>
</protein>
<dbReference type="InterPro" id="IPR010992">
    <property type="entry name" value="IHF-like_DNA-bd_dom_sf"/>
</dbReference>
<gene>
    <name evidence="5" type="ORF">E3J38_08115</name>
    <name evidence="4" type="ORF">E3J62_11725</name>
</gene>
<accession>A0A523XHE9</accession>
<keyword evidence="1" id="KW-0226">DNA condensation</keyword>
<dbReference type="SMART" id="SM00411">
    <property type="entry name" value="BHL"/>
    <property type="match status" value="1"/>
</dbReference>
<dbReference type="GO" id="GO:0030527">
    <property type="term" value="F:structural constituent of chromatin"/>
    <property type="evidence" value="ECO:0007669"/>
    <property type="project" value="InterPro"/>
</dbReference>
<proteinExistence type="inferred from homology"/>
<sequence>MNKQNLIEWVSKDAKLTKKQAGIAIDSVLSGVSKALKKGERVTFVGFGTFSVRRRAARKARNPQTGEVIRISARRVPVFKAGTELKRSVK</sequence>
<comment type="caution">
    <text evidence="5">The sequence shown here is derived from an EMBL/GenBank/DDBJ whole genome shotgun (WGS) entry which is preliminary data.</text>
</comment>
<name>A0A523XHE9_UNCT6</name>
<keyword evidence="2 5" id="KW-0238">DNA-binding</keyword>